<sequence length="357" mass="38628">MLIVECNGSPFESKSPNSEQIGVQHGTAAKIHIERCIAFYASLFQKASKLDWPAVQDVARRFEPHIQQKWPNYYEEMQGVAQGSGRSISDIIALNVRTEIAFGSFSDGCTSLAWQTEKRAYLGQNWDWKQAQQENLIVLKIQQAGKPAIQMISEAGIIGKIGLNSAGVGVCLNAIRAQGMDPTRLPVHLGLRMVLESATAKQAVAALESYGLAAAAHMLIADPGDAVGLEVSALTTAQLLPDALGRVVHSNHFVLPHPGVVDTVWIQDSLFRIARLTDTSAALAAASSASANPNPSWAEVSRLFEDEENAPTAICRSETGPSDSATLFNILMDLRQKKAVIRMGKPCHVDETVTLEF</sequence>
<dbReference type="STRING" id="1182542.W9YJR8"/>
<dbReference type="AlphaFoldDB" id="W9YJR8"/>
<protein>
    <recommendedName>
        <fullName evidence="1">Peptidase C45 hydrolase domain-containing protein</fullName>
    </recommendedName>
</protein>
<evidence type="ECO:0000313" key="3">
    <source>
        <dbReference type="Proteomes" id="UP000019478"/>
    </source>
</evidence>
<dbReference type="EMBL" id="AMGY01000001">
    <property type="protein sequence ID" value="EXJ92798.1"/>
    <property type="molecule type" value="Genomic_DNA"/>
</dbReference>
<evidence type="ECO:0000313" key="2">
    <source>
        <dbReference type="EMBL" id="EXJ92798.1"/>
    </source>
</evidence>
<keyword evidence="3" id="KW-1185">Reference proteome</keyword>
<dbReference type="eggNOG" id="ENOG502RY9N">
    <property type="taxonomic scope" value="Eukaryota"/>
</dbReference>
<evidence type="ECO:0000259" key="1">
    <source>
        <dbReference type="Pfam" id="PF03417"/>
    </source>
</evidence>
<dbReference type="InterPro" id="IPR047794">
    <property type="entry name" value="C45_proenzyme-like"/>
</dbReference>
<organism evidence="2 3">
    <name type="scientific">Capronia epimyces CBS 606.96</name>
    <dbReference type="NCBI Taxonomy" id="1182542"/>
    <lineage>
        <taxon>Eukaryota</taxon>
        <taxon>Fungi</taxon>
        <taxon>Dikarya</taxon>
        <taxon>Ascomycota</taxon>
        <taxon>Pezizomycotina</taxon>
        <taxon>Eurotiomycetes</taxon>
        <taxon>Chaetothyriomycetidae</taxon>
        <taxon>Chaetothyriales</taxon>
        <taxon>Herpotrichiellaceae</taxon>
        <taxon>Capronia</taxon>
    </lineage>
</organism>
<dbReference type="Pfam" id="PF03417">
    <property type="entry name" value="AAT"/>
    <property type="match status" value="1"/>
</dbReference>
<dbReference type="HOGENOM" id="CLU_037787_1_0_1"/>
<gene>
    <name evidence="2" type="ORF">A1O3_01352</name>
</gene>
<dbReference type="InterPro" id="IPR047801">
    <property type="entry name" value="Peptidase_C45"/>
</dbReference>
<dbReference type="NCBIfam" id="NF040521">
    <property type="entry name" value="C45_proenzyme"/>
    <property type="match status" value="1"/>
</dbReference>
<dbReference type="RefSeq" id="XP_007729688.1">
    <property type="nucleotide sequence ID" value="XM_007731498.1"/>
</dbReference>
<dbReference type="Proteomes" id="UP000019478">
    <property type="component" value="Unassembled WGS sequence"/>
</dbReference>
<dbReference type="GeneID" id="19165488"/>
<dbReference type="PANTHER" id="PTHR34180">
    <property type="entry name" value="PEPTIDASE C45"/>
    <property type="match status" value="1"/>
</dbReference>
<dbReference type="PANTHER" id="PTHR34180:SF1">
    <property type="entry name" value="BETA-ALANYL-DOPAMINE_CARCININE HYDROLASE"/>
    <property type="match status" value="1"/>
</dbReference>
<dbReference type="Gene3D" id="3.60.60.10">
    <property type="entry name" value="Penicillin V Acylase, Chain A"/>
    <property type="match status" value="1"/>
</dbReference>
<accession>W9YJR8</accession>
<dbReference type="OrthoDB" id="189997at2759"/>
<dbReference type="InterPro" id="IPR005079">
    <property type="entry name" value="Peptidase_C45_hydrolase"/>
</dbReference>
<feature type="domain" description="Peptidase C45 hydrolase" evidence="1">
    <location>
        <begin position="114"/>
        <end position="346"/>
    </location>
</feature>
<comment type="caution">
    <text evidence="2">The sequence shown here is derived from an EMBL/GenBank/DDBJ whole genome shotgun (WGS) entry which is preliminary data.</text>
</comment>
<proteinExistence type="predicted"/>
<dbReference type="Gene3D" id="1.10.10.2120">
    <property type="match status" value="1"/>
</dbReference>
<name>W9YJR8_9EURO</name>
<reference evidence="2 3" key="1">
    <citation type="submission" date="2013-03" db="EMBL/GenBank/DDBJ databases">
        <title>The Genome Sequence of Capronia epimyces CBS 606.96.</title>
        <authorList>
            <consortium name="The Broad Institute Genomics Platform"/>
            <person name="Cuomo C."/>
            <person name="de Hoog S."/>
            <person name="Gorbushina A."/>
            <person name="Walker B."/>
            <person name="Young S.K."/>
            <person name="Zeng Q."/>
            <person name="Gargeya S."/>
            <person name="Fitzgerald M."/>
            <person name="Haas B."/>
            <person name="Abouelleil A."/>
            <person name="Allen A.W."/>
            <person name="Alvarado L."/>
            <person name="Arachchi H.M."/>
            <person name="Berlin A.M."/>
            <person name="Chapman S.B."/>
            <person name="Gainer-Dewar J."/>
            <person name="Goldberg J."/>
            <person name="Griggs A."/>
            <person name="Gujja S."/>
            <person name="Hansen M."/>
            <person name="Howarth C."/>
            <person name="Imamovic A."/>
            <person name="Ireland A."/>
            <person name="Larimer J."/>
            <person name="McCowan C."/>
            <person name="Murphy C."/>
            <person name="Pearson M."/>
            <person name="Poon T.W."/>
            <person name="Priest M."/>
            <person name="Roberts A."/>
            <person name="Saif S."/>
            <person name="Shea T."/>
            <person name="Sisk P."/>
            <person name="Sykes S."/>
            <person name="Wortman J."/>
            <person name="Nusbaum C."/>
            <person name="Birren B."/>
        </authorList>
    </citation>
    <scope>NUCLEOTIDE SEQUENCE [LARGE SCALE GENOMIC DNA]</scope>
    <source>
        <strain evidence="2 3">CBS 606.96</strain>
    </source>
</reference>